<gene>
    <name evidence="2" type="ORF">CWN47_15600</name>
</gene>
<reference evidence="2 3" key="2">
    <citation type="submission" date="2018-01" db="EMBL/GenBank/DDBJ databases">
        <title>Genomic study of Klebsiella pneumoniae.</title>
        <authorList>
            <person name="Yang Y."/>
            <person name="Bicalho R."/>
        </authorList>
    </citation>
    <scope>NUCLEOTIDE SEQUENCE [LARGE SCALE GENOMIC DNA]</scope>
    <source>
        <strain evidence="2 3">A8</strain>
    </source>
</reference>
<name>A0A2N4Z0M2_KLEVA</name>
<dbReference type="Gene3D" id="3.40.50.720">
    <property type="entry name" value="NAD(P)-binding Rossmann-like Domain"/>
    <property type="match status" value="1"/>
</dbReference>
<evidence type="ECO:0000313" key="3">
    <source>
        <dbReference type="Proteomes" id="UP000234412"/>
    </source>
</evidence>
<evidence type="ECO:0000313" key="2">
    <source>
        <dbReference type="EMBL" id="PLM94091.1"/>
    </source>
</evidence>
<feature type="non-terminal residue" evidence="2">
    <location>
        <position position="52"/>
    </location>
</feature>
<dbReference type="Proteomes" id="UP000234412">
    <property type="component" value="Unassembled WGS sequence"/>
</dbReference>
<keyword evidence="2" id="KW-0560">Oxidoreductase</keyword>
<reference evidence="2 3" key="1">
    <citation type="submission" date="2017-11" db="EMBL/GenBank/DDBJ databases">
        <authorList>
            <person name="Han C.G."/>
        </authorList>
    </citation>
    <scope>NUCLEOTIDE SEQUENCE [LARGE SCALE GENOMIC DNA]</scope>
    <source>
        <strain evidence="2 3">A8</strain>
    </source>
</reference>
<comment type="caution">
    <text evidence="2">The sequence shown here is derived from an EMBL/GenBank/DDBJ whole genome shotgun (WGS) entry which is preliminary data.</text>
</comment>
<dbReference type="InterPro" id="IPR029903">
    <property type="entry name" value="RmlD-like-bd"/>
</dbReference>
<dbReference type="SUPFAM" id="SSF51735">
    <property type="entry name" value="NAD(P)-binding Rossmann-fold domains"/>
    <property type="match status" value="1"/>
</dbReference>
<dbReference type="EC" id="1.1.1.133" evidence="2"/>
<feature type="domain" description="RmlD-like substrate binding" evidence="1">
    <location>
        <begin position="1"/>
        <end position="51"/>
    </location>
</feature>
<dbReference type="Pfam" id="PF04321">
    <property type="entry name" value="RmlD_sub_bind"/>
    <property type="match status" value="1"/>
</dbReference>
<dbReference type="InterPro" id="IPR036291">
    <property type="entry name" value="NAD(P)-bd_dom_sf"/>
</dbReference>
<dbReference type="AlphaFoldDB" id="A0A2N4Z0M2"/>
<protein>
    <submittedName>
        <fullName evidence="2">dTDP-4-dehydrorhamnose reductase</fullName>
        <ecNumber evidence="2">1.1.1.133</ecNumber>
    </submittedName>
</protein>
<organism evidence="2 3">
    <name type="scientific">Klebsiella variicola</name>
    <dbReference type="NCBI Taxonomy" id="244366"/>
    <lineage>
        <taxon>Bacteria</taxon>
        <taxon>Pseudomonadati</taxon>
        <taxon>Pseudomonadota</taxon>
        <taxon>Gammaproteobacteria</taxon>
        <taxon>Enterobacterales</taxon>
        <taxon>Enterobacteriaceae</taxon>
        <taxon>Klebsiella/Raoultella group</taxon>
        <taxon>Klebsiella</taxon>
        <taxon>Klebsiella pneumoniae complex</taxon>
    </lineage>
</organism>
<proteinExistence type="predicted"/>
<accession>A0A2N4Z0M2</accession>
<dbReference type="EMBL" id="PIDP01000510">
    <property type="protein sequence ID" value="PLM94091.1"/>
    <property type="molecule type" value="Genomic_DNA"/>
</dbReference>
<sequence>MKILLIGKNGQVGWELQRSLSTLGDVVAVDYFDKELCGDLTNLEGIAQTVRT</sequence>
<evidence type="ECO:0000259" key="1">
    <source>
        <dbReference type="Pfam" id="PF04321"/>
    </source>
</evidence>
<dbReference type="GO" id="GO:0008831">
    <property type="term" value="F:dTDP-4-dehydrorhamnose reductase activity"/>
    <property type="evidence" value="ECO:0007669"/>
    <property type="project" value="UniProtKB-EC"/>
</dbReference>